<evidence type="ECO:0008006" key="3">
    <source>
        <dbReference type="Google" id="ProtNLM"/>
    </source>
</evidence>
<name>A0AAI9CTS6_9VIBR</name>
<evidence type="ECO:0000313" key="2">
    <source>
        <dbReference type="Proteomes" id="UP001253463"/>
    </source>
</evidence>
<gene>
    <name evidence="1" type="ORF">RZY48_001621</name>
</gene>
<reference evidence="1" key="1">
    <citation type="submission" date="2023-10" db="EMBL/GenBank/DDBJ databases">
        <authorList>
            <consortium name="PulseNet: The National Subtyping Network for Foodborne Disease Surveillance"/>
        </authorList>
    </citation>
    <scope>NUCLEOTIDE SEQUENCE</scope>
    <source>
        <strain evidence="1">PNUSAV004886</strain>
    </source>
</reference>
<comment type="caution">
    <text evidence="1">The sequence shown here is derived from an EMBL/GenBank/DDBJ whole genome shotgun (WGS) entry which is preliminary data.</text>
</comment>
<protein>
    <recommendedName>
        <fullName evidence="3">Cellobiose phosphorylase</fullName>
    </recommendedName>
</protein>
<accession>A0AAI9CTS6</accession>
<dbReference type="Proteomes" id="UP001253463">
    <property type="component" value="Unassembled WGS sequence"/>
</dbReference>
<proteinExistence type="predicted"/>
<organism evidence="1 2">
    <name type="scientific">Vibrio navarrensis</name>
    <dbReference type="NCBI Taxonomy" id="29495"/>
    <lineage>
        <taxon>Bacteria</taxon>
        <taxon>Pseudomonadati</taxon>
        <taxon>Pseudomonadota</taxon>
        <taxon>Gammaproteobacteria</taxon>
        <taxon>Vibrionales</taxon>
        <taxon>Vibrionaceae</taxon>
        <taxon>Vibrio</taxon>
    </lineage>
</organism>
<dbReference type="AlphaFoldDB" id="A0AAI9CTS6"/>
<sequence length="1149" mass="130964">MNLTQVKNQTVTGSFVDLLGERYYKIANVDKMAPFFISVVSSSDHWLFISSTGSLSAGRIRPENALFPYKSVDHIHESAENTGSKTIVRVQQDGRWVLWEPFNRFHDGLYQVERNLYKNSIGDKIVFEELNHTLKLKFQYSWASSEEFGFVRRAQISDLSGQERQLDILDGLQNLLPSGAPLAALQTRSALVDAYKWNEQVEGTSLALYTMYAKLSDRAEPAESLLATTVFSIDNDYGQILLSSEQLGAFRCGEPIANEPLTRGVRGSYLINKTIKLSAGQSKHWLIVADIDKNHCDVRALEQQLATPANVEQQIEASIAQNQQELVALMSGGDAWQVTAEETTFVHHYANVLFNSMRGGVIENNYQLDKQDVLKTMRKTNQQVVARQQTFFADLPESFTHAELVRLAKLTGDAQLVRLSYEYLPLTFGRRHGDPSRPWNHYEIKLKDEHGERLLSYQGNWRDIFQNWEALALSYPGFISSFMAKFVNASTMDGYNPYRITKEGIDWELLEADDPWSNIGYWGDHQIIYLLKFLELAKKYQREELSELLTSDLFSYANVPYELCGVDKLFANPKDTVAFNYARQKRIEEKVAQLGSDGRLILEGEESVYMVNLCEKVLVPLLSKLSNLVLDGGIWLNTQRPEWNDANNAIVGNGLSMVTLYYMRRYVAFLQELMSELPSSVSMSKEVFDWMLAITRILQDATKEIRQGTVNRQTRKAILTLLEKSADDYRQRVYRMNGFSGKTKVEKSALEKLLEASLVVLDSSIENNLREDGLYNAYNILTYSGESLNIENLYPMLEGQVAVLSAGVLTPKQAVELLDKLFSSEMYRDDQQSFMLYPDRQLPAFVERNRIAPAQVEANRVINEMLAKGDQRIVQRDIQGDCHFHAAFENVDGLRKAVAQVRADYPELGKEQWDELDTLYEQVFNHRAFTGRSGTMFGYEGLGCIYWHMVSKLLLAVQENYQHAWEQDANSEETKQLAQYYYRVRQGIGFNKTPQNYGAFPTDPYSHTPKHAGAQQPGMTGQVKEEVLTRFVELGIEVKEEAIRIQPTLLRKQEFLTQATTFSCLALSGEKRSYVLEAGQLAFTYCQVPFIYQLSEQAQGHIEVMMNDDSVQLFDQLELDRNISQAIFARTGEVEKVLVSLPESMLYRG</sequence>
<evidence type="ECO:0000313" key="1">
    <source>
        <dbReference type="EMBL" id="ELN6932235.1"/>
    </source>
</evidence>
<dbReference type="EMBL" id="ABNSCA010000003">
    <property type="protein sequence ID" value="ELN6932235.1"/>
    <property type="molecule type" value="Genomic_DNA"/>
</dbReference>